<feature type="domain" description="Arrestin C-terminal-like" evidence="3">
    <location>
        <begin position="171"/>
        <end position="282"/>
    </location>
</feature>
<dbReference type="InterPro" id="IPR014752">
    <property type="entry name" value="Arrestin-like_C"/>
</dbReference>
<sequence>MKKLHVNLLSDEKEHFLPGDTVQGLAMLSTSSSVKYSCIKIHFTGLVSTKIAKAQEQVYVINQQVVLAGNANNESEFIIKDGKHSWPFEFQIPLQHIPSSGKYRHGTIKYTIAAIMTSPGFMGGMQETKATKVIQIRDLINLKAEPYSDPIIVKGGSNLKPNSDAPKHYATATVKLSRSAYLKGQQLHVEIDLYHPNKIRRSPGCFFQLIRKESYHAGESAKEFTEKVVTSAEELAVSKSLSTGKITTDLTIPDSVISTLLGAKIMTVEYRLVILFDMRSKTGFMEGRHSKKVKPRMRNKLLSSPGGFEIEVPVFIGTVSDEVHSQRLDSLYQASIVPRHPSTSSSSSSPIVASSTAKSLSSLSSSSQPSPSFAHASAPELPGYTHGHAEVRSNPPLGYGTKPAPARRQVSDTPQVWAPLDSASYSYPRSRSYSASPSFGLPLYPPSSSAGPSSQSYPIPPDAKSRPLPAVPQPATQFQQSPIPFASPTSISPSYVGSSSRLPMPLVSVGPPGKYPLATHPLPRLPPREPSATFPRGLESMPNLNPTAHVPEKTAAPPSRNLQLPHAMRVEIPTAPSAVDLGLGPASPPAEDRRVSNGSSSSRGDNWSLQPPEPLMSAAQMSKSVGHLPYIPRNPQAVLNSPGVASPTAPPLHTDHSQRGQMELHGKSRHEGYPRAPQATGYSNGY</sequence>
<dbReference type="PANTHER" id="PTHR11188:SF176">
    <property type="entry name" value="ARRESTIN DOMAIN-CONTAINING PROTEIN 1"/>
    <property type="match status" value="1"/>
</dbReference>
<evidence type="ECO:0000259" key="3">
    <source>
        <dbReference type="Pfam" id="PF02752"/>
    </source>
</evidence>
<evidence type="ECO:0000313" key="5">
    <source>
        <dbReference type="Proteomes" id="UP000738325"/>
    </source>
</evidence>
<accession>A0A9P6UYX1</accession>
<dbReference type="EMBL" id="JAAAIP010000032">
    <property type="protein sequence ID" value="KAG0328559.1"/>
    <property type="molecule type" value="Genomic_DNA"/>
</dbReference>
<feature type="region of interest" description="Disordered" evidence="1">
    <location>
        <begin position="578"/>
        <end position="613"/>
    </location>
</feature>
<dbReference type="SUPFAM" id="SSF81296">
    <property type="entry name" value="E set domains"/>
    <property type="match status" value="1"/>
</dbReference>
<feature type="compositionally biased region" description="Low complexity" evidence="1">
    <location>
        <begin position="596"/>
        <end position="608"/>
    </location>
</feature>
<dbReference type="Pfam" id="PF00339">
    <property type="entry name" value="Arrestin_N"/>
    <property type="match status" value="1"/>
</dbReference>
<name>A0A9P6UYX1_9FUNG</name>
<dbReference type="InterPro" id="IPR050357">
    <property type="entry name" value="Arrestin_domain-protein"/>
</dbReference>
<keyword evidence="5" id="KW-1185">Reference proteome</keyword>
<feature type="region of interest" description="Disordered" evidence="1">
    <location>
        <begin position="361"/>
        <end position="415"/>
    </location>
</feature>
<dbReference type="OrthoDB" id="441210at2759"/>
<comment type="caution">
    <text evidence="4">The sequence shown here is derived from an EMBL/GenBank/DDBJ whole genome shotgun (WGS) entry which is preliminary data.</text>
</comment>
<feature type="region of interest" description="Disordered" evidence="1">
    <location>
        <begin position="444"/>
        <end position="502"/>
    </location>
</feature>
<feature type="compositionally biased region" description="Polar residues" evidence="1">
    <location>
        <begin position="474"/>
        <end position="501"/>
    </location>
</feature>
<dbReference type="GO" id="GO:0015031">
    <property type="term" value="P:protein transport"/>
    <property type="evidence" value="ECO:0007669"/>
    <property type="project" value="TreeGrafter"/>
</dbReference>
<feature type="compositionally biased region" description="Low complexity" evidence="1">
    <location>
        <begin position="444"/>
        <end position="457"/>
    </location>
</feature>
<dbReference type="Pfam" id="PF02752">
    <property type="entry name" value="Arrestin_C"/>
    <property type="match status" value="1"/>
</dbReference>
<evidence type="ECO:0000313" key="4">
    <source>
        <dbReference type="EMBL" id="KAG0328559.1"/>
    </source>
</evidence>
<reference evidence="4" key="1">
    <citation type="journal article" date="2020" name="Fungal Divers.">
        <title>Resolving the Mortierellaceae phylogeny through synthesis of multi-gene phylogenetics and phylogenomics.</title>
        <authorList>
            <person name="Vandepol N."/>
            <person name="Liber J."/>
            <person name="Desiro A."/>
            <person name="Na H."/>
            <person name="Kennedy M."/>
            <person name="Barry K."/>
            <person name="Grigoriev I.V."/>
            <person name="Miller A.N."/>
            <person name="O'Donnell K."/>
            <person name="Stajich J.E."/>
            <person name="Bonito G."/>
        </authorList>
    </citation>
    <scope>NUCLEOTIDE SEQUENCE</scope>
    <source>
        <strain evidence="4">REB-010B</strain>
    </source>
</reference>
<gene>
    <name evidence="4" type="ORF">BGZ99_005038</name>
</gene>
<protein>
    <recommendedName>
        <fullName evidence="6">Arrestin C-terminal-like domain-containing protein</fullName>
    </recommendedName>
</protein>
<dbReference type="GO" id="GO:0005737">
    <property type="term" value="C:cytoplasm"/>
    <property type="evidence" value="ECO:0007669"/>
    <property type="project" value="TreeGrafter"/>
</dbReference>
<evidence type="ECO:0000256" key="1">
    <source>
        <dbReference type="SAM" id="MobiDB-lite"/>
    </source>
</evidence>
<feature type="domain" description="Arrestin-like N-terminal" evidence="2">
    <location>
        <begin position="11"/>
        <end position="138"/>
    </location>
</feature>
<evidence type="ECO:0000259" key="2">
    <source>
        <dbReference type="Pfam" id="PF00339"/>
    </source>
</evidence>
<evidence type="ECO:0008006" key="6">
    <source>
        <dbReference type="Google" id="ProtNLM"/>
    </source>
</evidence>
<dbReference type="InterPro" id="IPR011021">
    <property type="entry name" value="Arrestin-like_N"/>
</dbReference>
<organism evidence="4 5">
    <name type="scientific">Dissophora globulifera</name>
    <dbReference type="NCBI Taxonomy" id="979702"/>
    <lineage>
        <taxon>Eukaryota</taxon>
        <taxon>Fungi</taxon>
        <taxon>Fungi incertae sedis</taxon>
        <taxon>Mucoromycota</taxon>
        <taxon>Mortierellomycotina</taxon>
        <taxon>Mortierellomycetes</taxon>
        <taxon>Mortierellales</taxon>
        <taxon>Mortierellaceae</taxon>
        <taxon>Dissophora</taxon>
    </lineage>
</organism>
<dbReference type="Proteomes" id="UP000738325">
    <property type="component" value="Unassembled WGS sequence"/>
</dbReference>
<dbReference type="InterPro" id="IPR014756">
    <property type="entry name" value="Ig_E-set"/>
</dbReference>
<feature type="compositionally biased region" description="Low complexity" evidence="1">
    <location>
        <begin position="361"/>
        <end position="379"/>
    </location>
</feature>
<dbReference type="Gene3D" id="2.60.40.640">
    <property type="match status" value="2"/>
</dbReference>
<feature type="compositionally biased region" description="Basic and acidic residues" evidence="1">
    <location>
        <begin position="653"/>
        <end position="673"/>
    </location>
</feature>
<dbReference type="AlphaFoldDB" id="A0A9P6UYX1"/>
<dbReference type="InterPro" id="IPR011022">
    <property type="entry name" value="Arrestin_C-like"/>
</dbReference>
<proteinExistence type="predicted"/>
<dbReference type="PANTHER" id="PTHR11188">
    <property type="entry name" value="ARRESTIN DOMAIN CONTAINING PROTEIN"/>
    <property type="match status" value="1"/>
</dbReference>
<feature type="region of interest" description="Disordered" evidence="1">
    <location>
        <begin position="627"/>
        <end position="686"/>
    </location>
</feature>